<evidence type="ECO:0000313" key="2">
    <source>
        <dbReference type="Proteomes" id="UP001310594"/>
    </source>
</evidence>
<name>A0AAN8A0U1_9PEZI</name>
<protein>
    <recommendedName>
        <fullName evidence="3">F-box domain-containing protein</fullName>
    </recommendedName>
</protein>
<sequence length="85" mass="9394">MTTDSKEEGAPPASNAALKVFGTNELAEMIFLGLPIRDVLTSTQRICREWKAVIEGSLPIQQALFRKPISDERLMYRELADGAAD</sequence>
<comment type="caution">
    <text evidence="1">The sequence shown here is derived from an EMBL/GenBank/DDBJ whole genome shotgun (WGS) entry which is preliminary data.</text>
</comment>
<reference evidence="1" key="1">
    <citation type="submission" date="2023-08" db="EMBL/GenBank/DDBJ databases">
        <title>Black Yeasts Isolated from many extreme environments.</title>
        <authorList>
            <person name="Coleine C."/>
            <person name="Stajich J.E."/>
            <person name="Selbmann L."/>
        </authorList>
    </citation>
    <scope>NUCLEOTIDE SEQUENCE</scope>
    <source>
        <strain evidence="1">CCFEE 5810</strain>
    </source>
</reference>
<evidence type="ECO:0008006" key="3">
    <source>
        <dbReference type="Google" id="ProtNLM"/>
    </source>
</evidence>
<dbReference type="Proteomes" id="UP001310594">
    <property type="component" value="Unassembled WGS sequence"/>
</dbReference>
<proteinExistence type="predicted"/>
<organism evidence="1 2">
    <name type="scientific">Elasticomyces elasticus</name>
    <dbReference type="NCBI Taxonomy" id="574655"/>
    <lineage>
        <taxon>Eukaryota</taxon>
        <taxon>Fungi</taxon>
        <taxon>Dikarya</taxon>
        <taxon>Ascomycota</taxon>
        <taxon>Pezizomycotina</taxon>
        <taxon>Dothideomycetes</taxon>
        <taxon>Dothideomycetidae</taxon>
        <taxon>Mycosphaerellales</taxon>
        <taxon>Teratosphaeriaceae</taxon>
        <taxon>Elasticomyces</taxon>
    </lineage>
</organism>
<accession>A0AAN8A0U1</accession>
<dbReference type="EMBL" id="JAVRQU010000017">
    <property type="protein sequence ID" value="KAK5693458.1"/>
    <property type="molecule type" value="Genomic_DNA"/>
</dbReference>
<dbReference type="AlphaFoldDB" id="A0AAN8A0U1"/>
<dbReference type="Gene3D" id="1.20.1280.50">
    <property type="match status" value="1"/>
</dbReference>
<gene>
    <name evidence="1" type="ORF">LTR97_010027</name>
</gene>
<evidence type="ECO:0000313" key="1">
    <source>
        <dbReference type="EMBL" id="KAK5693458.1"/>
    </source>
</evidence>